<evidence type="ECO:0000259" key="5">
    <source>
        <dbReference type="PROSITE" id="PS51935"/>
    </source>
</evidence>
<dbReference type="EMBL" id="WUMU01000036">
    <property type="protein sequence ID" value="MXN20852.1"/>
    <property type="molecule type" value="Genomic_DNA"/>
</dbReference>
<sequence>MNGAGIVTLARGWIGTPYLHQASVRGAGTDCLGLLRGLWRDLYGAEPESVPAYTPDWSEPQREERLWQAACRHLLQKPPGQEAPGDVLLFRMRSGGVAKHLGIAAEVGPRASFIHAYSRHAVVESPLSAPWRRRIVARFTFPPQEET</sequence>
<dbReference type="RefSeq" id="WP_160896970.1">
    <property type="nucleotide sequence ID" value="NZ_WUMU01000036.1"/>
</dbReference>
<dbReference type="GO" id="GO:0006508">
    <property type="term" value="P:proteolysis"/>
    <property type="evidence" value="ECO:0007669"/>
    <property type="project" value="UniProtKB-KW"/>
</dbReference>
<evidence type="ECO:0000313" key="6">
    <source>
        <dbReference type="EMBL" id="MXN20852.1"/>
    </source>
</evidence>
<dbReference type="InterPro" id="IPR000064">
    <property type="entry name" value="NLP_P60_dom"/>
</dbReference>
<dbReference type="PROSITE" id="PS51935">
    <property type="entry name" value="NLPC_P60"/>
    <property type="match status" value="1"/>
</dbReference>
<dbReference type="Gene3D" id="3.90.1720.10">
    <property type="entry name" value="endopeptidase domain like (from Nostoc punctiforme)"/>
    <property type="match status" value="1"/>
</dbReference>
<keyword evidence="2" id="KW-0645">Protease</keyword>
<dbReference type="NCBIfam" id="TIGR02219">
    <property type="entry name" value="phage_NlpC_fam"/>
    <property type="match status" value="1"/>
</dbReference>
<dbReference type="InterPro" id="IPR038765">
    <property type="entry name" value="Papain-like_cys_pep_sf"/>
</dbReference>
<dbReference type="InterPro" id="IPR011929">
    <property type="entry name" value="Phage_pept_NlpC/P60"/>
</dbReference>
<proteinExistence type="inferred from homology"/>
<dbReference type="Proteomes" id="UP000477911">
    <property type="component" value="Unassembled WGS sequence"/>
</dbReference>
<keyword evidence="4" id="KW-0788">Thiol protease</keyword>
<evidence type="ECO:0000256" key="2">
    <source>
        <dbReference type="ARBA" id="ARBA00022670"/>
    </source>
</evidence>
<protein>
    <submittedName>
        <fullName evidence="6">Peptidase</fullName>
    </submittedName>
</protein>
<comment type="similarity">
    <text evidence="1">Belongs to the peptidase C40 family.</text>
</comment>
<gene>
    <name evidence="6" type="ORF">GR170_23745</name>
</gene>
<comment type="caution">
    <text evidence="6">The sequence shown here is derived from an EMBL/GenBank/DDBJ whole genome shotgun (WGS) entry which is preliminary data.</text>
</comment>
<keyword evidence="7" id="KW-1185">Reference proteome</keyword>
<keyword evidence="3" id="KW-0378">Hydrolase</keyword>
<organism evidence="6 7">
    <name type="scientific">Pseudooceanicola albus</name>
    <dbReference type="NCBI Taxonomy" id="2692189"/>
    <lineage>
        <taxon>Bacteria</taxon>
        <taxon>Pseudomonadati</taxon>
        <taxon>Pseudomonadota</taxon>
        <taxon>Alphaproteobacteria</taxon>
        <taxon>Rhodobacterales</taxon>
        <taxon>Paracoccaceae</taxon>
        <taxon>Pseudooceanicola</taxon>
    </lineage>
</organism>
<reference evidence="6 7" key="1">
    <citation type="submission" date="2019-12" db="EMBL/GenBank/DDBJ databases">
        <authorList>
            <person name="Li M."/>
        </authorList>
    </citation>
    <scope>NUCLEOTIDE SEQUENCE [LARGE SCALE GENOMIC DNA]</scope>
    <source>
        <strain evidence="6 7">GBMRC 2024</strain>
    </source>
</reference>
<accession>A0A6L7GAZ2</accession>
<dbReference type="AlphaFoldDB" id="A0A6L7GAZ2"/>
<evidence type="ECO:0000256" key="3">
    <source>
        <dbReference type="ARBA" id="ARBA00022801"/>
    </source>
</evidence>
<evidence type="ECO:0000256" key="1">
    <source>
        <dbReference type="ARBA" id="ARBA00007074"/>
    </source>
</evidence>
<name>A0A6L7GAZ2_9RHOB</name>
<evidence type="ECO:0000256" key="4">
    <source>
        <dbReference type="ARBA" id="ARBA00022807"/>
    </source>
</evidence>
<evidence type="ECO:0000313" key="7">
    <source>
        <dbReference type="Proteomes" id="UP000477911"/>
    </source>
</evidence>
<feature type="domain" description="NlpC/P60" evidence="5">
    <location>
        <begin position="1"/>
        <end position="142"/>
    </location>
</feature>
<dbReference type="SUPFAM" id="SSF54001">
    <property type="entry name" value="Cysteine proteinases"/>
    <property type="match status" value="1"/>
</dbReference>
<dbReference type="GO" id="GO:0008234">
    <property type="term" value="F:cysteine-type peptidase activity"/>
    <property type="evidence" value="ECO:0007669"/>
    <property type="project" value="UniProtKB-KW"/>
</dbReference>